<name>A0A1S1H833_9SPHN</name>
<dbReference type="RefSeq" id="WP_070931936.1">
    <property type="nucleotide sequence ID" value="NZ_MIPT01000001.1"/>
</dbReference>
<keyword evidence="2 4" id="KW-0560">Oxidoreductase</keyword>
<dbReference type="CDD" id="cd05233">
    <property type="entry name" value="SDR_c"/>
    <property type="match status" value="1"/>
</dbReference>
<reference evidence="4 5" key="1">
    <citation type="submission" date="2016-09" db="EMBL/GenBank/DDBJ databases">
        <title>Metabolic pathway, cell adaptation mechanisms and a novel monoxygenase revealed through proteogenomic-transcription analysis of a Sphingomonas haloaromaticamans strain degrading the fungicide ortho-phenylphenol.</title>
        <authorList>
            <person name="Perruchon C."/>
            <person name="Papadopoulou E.S."/>
            <person name="Rousidou C."/>
            <person name="Vasileiadis S."/>
            <person name="Tanou G."/>
            <person name="Amoutzias G."/>
            <person name="Molassiotis A."/>
            <person name="Karpouzas D.G."/>
        </authorList>
    </citation>
    <scope>NUCLEOTIDE SEQUENCE [LARGE SCALE GENOMIC DNA]</scope>
    <source>
        <strain evidence="4 5">P3</strain>
    </source>
</reference>
<evidence type="ECO:0000259" key="3">
    <source>
        <dbReference type="SMART" id="SM00822"/>
    </source>
</evidence>
<dbReference type="InterPro" id="IPR057326">
    <property type="entry name" value="KR_dom"/>
</dbReference>
<dbReference type="SUPFAM" id="SSF51735">
    <property type="entry name" value="NAD(P)-binding Rossmann-fold domains"/>
    <property type="match status" value="1"/>
</dbReference>
<evidence type="ECO:0000256" key="1">
    <source>
        <dbReference type="ARBA" id="ARBA00006484"/>
    </source>
</evidence>
<dbReference type="Pfam" id="PF13561">
    <property type="entry name" value="adh_short_C2"/>
    <property type="match status" value="1"/>
</dbReference>
<proteinExistence type="inferred from homology"/>
<comment type="caution">
    <text evidence="4">The sequence shown here is derived from an EMBL/GenBank/DDBJ whole genome shotgun (WGS) entry which is preliminary data.</text>
</comment>
<dbReference type="FunFam" id="3.40.50.720:FF:000084">
    <property type="entry name" value="Short-chain dehydrogenase reductase"/>
    <property type="match status" value="1"/>
</dbReference>
<dbReference type="Proteomes" id="UP000179467">
    <property type="component" value="Unassembled WGS sequence"/>
</dbReference>
<feature type="domain" description="Ketoreductase" evidence="3">
    <location>
        <begin position="9"/>
        <end position="188"/>
    </location>
</feature>
<dbReference type="InterPro" id="IPR051122">
    <property type="entry name" value="SDR_DHRS6-like"/>
</dbReference>
<evidence type="ECO:0000313" key="5">
    <source>
        <dbReference type="Proteomes" id="UP000179467"/>
    </source>
</evidence>
<dbReference type="PANTHER" id="PTHR43477:SF1">
    <property type="entry name" value="DIHYDROANTICAPSIN 7-DEHYDROGENASE"/>
    <property type="match status" value="1"/>
</dbReference>
<dbReference type="EMBL" id="MIPT01000001">
    <property type="protein sequence ID" value="OHT18349.1"/>
    <property type="molecule type" value="Genomic_DNA"/>
</dbReference>
<keyword evidence="5" id="KW-1185">Reference proteome</keyword>
<dbReference type="InterPro" id="IPR036291">
    <property type="entry name" value="NAD(P)-bd_dom_sf"/>
</dbReference>
<protein>
    <submittedName>
        <fullName evidence="4">3-oxoacyl-[acyl-carrier-protein] reductase FabG</fullName>
        <ecNumber evidence="4">1.1.1.100</ecNumber>
    </submittedName>
</protein>
<comment type="similarity">
    <text evidence="1">Belongs to the short-chain dehydrogenases/reductases (SDR) family.</text>
</comment>
<evidence type="ECO:0000256" key="2">
    <source>
        <dbReference type="ARBA" id="ARBA00023002"/>
    </source>
</evidence>
<dbReference type="AlphaFoldDB" id="A0A1S1H833"/>
<dbReference type="EC" id="1.1.1.100" evidence="4"/>
<dbReference type="PANTHER" id="PTHR43477">
    <property type="entry name" value="DIHYDROANTICAPSIN 7-DEHYDROGENASE"/>
    <property type="match status" value="1"/>
</dbReference>
<sequence>MADRVLEGQTAFITGGSGGIGSATARLLLQDGAEVLLMGRRGEALERTREALIADVPGARIDLHVGDAGQQADVEAGLDKAVAMSGRLDIIVPTVGGGGFRPILMHDADSFRAELDYNIITAFLAVRYGVPRMKAGGSIVLISSTAAMMPFPWLGAYCTAKGGLEQFVRTAADELAGANVRINAIRPGMTRSEATGAMFDDPAIIQPFIDQMPMGRAGAPEDIARGVRFLAGPESGWVTGQSLAVDGGHELRRNPDLTHLARGIFGSETIDAVLRGEEAPNGRAS</sequence>
<dbReference type="OrthoDB" id="9803333at2"/>
<organism evidence="4 5">
    <name type="scientific">Edaphosphingomonas haloaromaticamans</name>
    <dbReference type="NCBI Taxonomy" id="653954"/>
    <lineage>
        <taxon>Bacteria</taxon>
        <taxon>Pseudomonadati</taxon>
        <taxon>Pseudomonadota</taxon>
        <taxon>Alphaproteobacteria</taxon>
        <taxon>Sphingomonadales</taxon>
        <taxon>Rhizorhabdaceae</taxon>
        <taxon>Edaphosphingomonas</taxon>
    </lineage>
</organism>
<dbReference type="InterPro" id="IPR002347">
    <property type="entry name" value="SDR_fam"/>
</dbReference>
<dbReference type="InterPro" id="IPR020904">
    <property type="entry name" value="Sc_DH/Rdtase_CS"/>
</dbReference>
<dbReference type="Gene3D" id="3.40.50.720">
    <property type="entry name" value="NAD(P)-binding Rossmann-like Domain"/>
    <property type="match status" value="1"/>
</dbReference>
<dbReference type="SMART" id="SM00822">
    <property type="entry name" value="PKS_KR"/>
    <property type="match status" value="1"/>
</dbReference>
<dbReference type="GO" id="GO:0004316">
    <property type="term" value="F:3-oxoacyl-[acyl-carrier-protein] reductase (NADPH) activity"/>
    <property type="evidence" value="ECO:0007669"/>
    <property type="project" value="UniProtKB-EC"/>
</dbReference>
<accession>A0A1S1H833</accession>
<gene>
    <name evidence="4" type="primary">fabG_3</name>
    <name evidence="4" type="ORF">BHE75_00320</name>
</gene>
<evidence type="ECO:0000313" key="4">
    <source>
        <dbReference type="EMBL" id="OHT18349.1"/>
    </source>
</evidence>
<dbReference type="PROSITE" id="PS00061">
    <property type="entry name" value="ADH_SHORT"/>
    <property type="match status" value="1"/>
</dbReference>
<dbReference type="PRINTS" id="PR00081">
    <property type="entry name" value="GDHRDH"/>
</dbReference>